<evidence type="ECO:0000256" key="1">
    <source>
        <dbReference type="ARBA" id="ARBA00004162"/>
    </source>
</evidence>
<sequence>MSSLLFPLLILALLVPMFLGMRKQKKALAATSEMQDSLQVGDRVQTTAGLYATIASLDDDTVDLEIADGVITTWSRLVIRERVVETTETDEYDDDSVSEIEDSAADTEIRLTKES</sequence>
<proteinExistence type="inferred from homology"/>
<comment type="similarity">
    <text evidence="2">Belongs to the YajC family.</text>
</comment>
<comment type="subcellular location">
    <subcellularLocation>
        <location evidence="1">Cell membrane</location>
        <topology evidence="1">Single-pass membrane protein</topology>
    </subcellularLocation>
</comment>
<evidence type="ECO:0000256" key="4">
    <source>
        <dbReference type="ARBA" id="ARBA00022475"/>
    </source>
</evidence>
<evidence type="ECO:0000256" key="3">
    <source>
        <dbReference type="ARBA" id="ARBA00022448"/>
    </source>
</evidence>
<dbReference type="PANTHER" id="PTHR33909">
    <property type="entry name" value="SEC TRANSLOCON ACCESSORY COMPLEX SUBUNIT YAJC"/>
    <property type="match status" value="1"/>
</dbReference>
<accession>A0AAX3VBD8</accession>
<keyword evidence="7" id="KW-1133">Transmembrane helix</keyword>
<dbReference type="PANTHER" id="PTHR33909:SF1">
    <property type="entry name" value="SEC TRANSLOCON ACCESSORY COMPLEX SUBUNIT YAJC"/>
    <property type="match status" value="1"/>
</dbReference>
<evidence type="ECO:0000256" key="10">
    <source>
        <dbReference type="SAM" id="MobiDB-lite"/>
    </source>
</evidence>
<protein>
    <submittedName>
        <fullName evidence="11">Preprotein translocase subunit YajC</fullName>
    </submittedName>
</protein>
<feature type="region of interest" description="Disordered" evidence="10">
    <location>
        <begin position="88"/>
        <end position="115"/>
    </location>
</feature>
<organism evidence="11 12">
    <name type="scientific">Rhodococcus erythropolis</name>
    <name type="common">Arthrobacter picolinophilus</name>
    <dbReference type="NCBI Taxonomy" id="1833"/>
    <lineage>
        <taxon>Bacteria</taxon>
        <taxon>Bacillati</taxon>
        <taxon>Actinomycetota</taxon>
        <taxon>Actinomycetes</taxon>
        <taxon>Mycobacteriales</taxon>
        <taxon>Nocardiaceae</taxon>
        <taxon>Rhodococcus</taxon>
        <taxon>Rhodococcus erythropolis group</taxon>
    </lineage>
</organism>
<dbReference type="SMART" id="SM01323">
    <property type="entry name" value="YajC"/>
    <property type="match status" value="1"/>
</dbReference>
<keyword evidence="9" id="KW-0472">Membrane</keyword>
<evidence type="ECO:0000256" key="6">
    <source>
        <dbReference type="ARBA" id="ARBA00022927"/>
    </source>
</evidence>
<feature type="compositionally biased region" description="Acidic residues" evidence="10">
    <location>
        <begin position="88"/>
        <end position="105"/>
    </location>
</feature>
<dbReference type="NCBIfam" id="TIGR00739">
    <property type="entry name" value="yajC"/>
    <property type="match status" value="1"/>
</dbReference>
<evidence type="ECO:0000313" key="11">
    <source>
        <dbReference type="EMBL" id="WGV52311.2"/>
    </source>
</evidence>
<name>A0AAX3VBD8_RHOER</name>
<evidence type="ECO:0000256" key="9">
    <source>
        <dbReference type="ARBA" id="ARBA00023136"/>
    </source>
</evidence>
<keyword evidence="3" id="KW-0813">Transport</keyword>
<keyword evidence="5" id="KW-0812">Transmembrane</keyword>
<evidence type="ECO:0000256" key="5">
    <source>
        <dbReference type="ARBA" id="ARBA00022692"/>
    </source>
</evidence>
<reference evidence="11" key="1">
    <citation type="submission" date="2023-08" db="EMBL/GenBank/DDBJ databases">
        <title>Isolation and Characterization of Rhodococcus erythropolis MGMM8.</title>
        <authorList>
            <person name="Diabankana R.G.C."/>
            <person name="Afordoanyi D.M."/>
            <person name="Validov S.Z."/>
        </authorList>
    </citation>
    <scope>NUCLEOTIDE SEQUENCE</scope>
    <source>
        <strain evidence="11">MGMM8</strain>
    </source>
</reference>
<dbReference type="RefSeq" id="WP_308372461.1">
    <property type="nucleotide sequence ID" value="NZ_CP124545.1"/>
</dbReference>
<dbReference type="EMBL" id="CP124545">
    <property type="protein sequence ID" value="WGV52311.2"/>
    <property type="molecule type" value="Genomic_DNA"/>
</dbReference>
<keyword evidence="8" id="KW-0811">Translocation</keyword>
<dbReference type="Pfam" id="PF02699">
    <property type="entry name" value="YajC"/>
    <property type="match status" value="1"/>
</dbReference>
<evidence type="ECO:0000256" key="7">
    <source>
        <dbReference type="ARBA" id="ARBA00022989"/>
    </source>
</evidence>
<keyword evidence="6" id="KW-0653">Protein transport</keyword>
<dbReference type="AlphaFoldDB" id="A0AAX3VBD8"/>
<evidence type="ECO:0000256" key="2">
    <source>
        <dbReference type="ARBA" id="ARBA00006742"/>
    </source>
</evidence>
<dbReference type="Proteomes" id="UP001230933">
    <property type="component" value="Chromosome"/>
</dbReference>
<evidence type="ECO:0000256" key="8">
    <source>
        <dbReference type="ARBA" id="ARBA00023010"/>
    </source>
</evidence>
<dbReference type="GO" id="GO:0015031">
    <property type="term" value="P:protein transport"/>
    <property type="evidence" value="ECO:0007669"/>
    <property type="project" value="UniProtKB-KW"/>
</dbReference>
<dbReference type="InterPro" id="IPR003849">
    <property type="entry name" value="Preprotein_translocase_YajC"/>
</dbReference>
<gene>
    <name evidence="11" type="primary">yajC</name>
    <name evidence="11" type="ORF">QIE55_14295</name>
</gene>
<dbReference type="GO" id="GO:0005886">
    <property type="term" value="C:plasma membrane"/>
    <property type="evidence" value="ECO:0007669"/>
    <property type="project" value="UniProtKB-SubCell"/>
</dbReference>
<keyword evidence="4" id="KW-1003">Cell membrane</keyword>
<evidence type="ECO:0000313" key="12">
    <source>
        <dbReference type="Proteomes" id="UP001230933"/>
    </source>
</evidence>